<dbReference type="InterPro" id="IPR029058">
    <property type="entry name" value="AB_hydrolase_fold"/>
</dbReference>
<dbReference type="RefSeq" id="WP_350258020.1">
    <property type="nucleotide sequence ID" value="NZ_CP138335.1"/>
</dbReference>
<sequence length="366" mass="40546">MNHPVAAEPEVELDVLAPWGPAGPPAPSLWSPDVLGPGFLARTIELIPDEEGEAVATLVRYRPPEPSPSPRAQCLYLHGRNDYFFQTELARELARAGVEFFALDLRKYGRSLRPWQTIGYASDFSVYEEEIGLAIEIMQQHTPGLPLLLMGHSTGGLLATLWAYRRPGAVAGLILNSAWLELQAMAAWRPALQQILGRIASRRPRAIVISNSKPDYYGPSLTKGWAGSGLEPPAYFQAEPDDPALVGWKIFPEWKRNPSYPVPATWLEAIMAAQDRVEKEVHLDCPVLSLCSTKAASAETWSPDVFDSDTVLDPEVIVERSAKLADLVTIARLPGKHDLLLSDPPVRRHLYRLMHNWIEAMVPANS</sequence>
<dbReference type="SUPFAM" id="SSF53474">
    <property type="entry name" value="alpha/beta-Hydrolases"/>
    <property type="match status" value="1"/>
</dbReference>
<dbReference type="InterPro" id="IPR051044">
    <property type="entry name" value="MAG_DAG_Lipase"/>
</dbReference>
<dbReference type="Gene3D" id="3.40.50.1820">
    <property type="entry name" value="alpha/beta hydrolase"/>
    <property type="match status" value="1"/>
</dbReference>
<gene>
    <name evidence="2" type="ORF">SAC06_09265</name>
</gene>
<dbReference type="PANTHER" id="PTHR11614">
    <property type="entry name" value="PHOSPHOLIPASE-RELATED"/>
    <property type="match status" value="1"/>
</dbReference>
<evidence type="ECO:0000259" key="1">
    <source>
        <dbReference type="Pfam" id="PF12146"/>
    </source>
</evidence>
<keyword evidence="2" id="KW-0378">Hydrolase</keyword>
<dbReference type="GO" id="GO:0016787">
    <property type="term" value="F:hydrolase activity"/>
    <property type="evidence" value="ECO:0007669"/>
    <property type="project" value="UniProtKB-KW"/>
</dbReference>
<dbReference type="EMBL" id="CP138335">
    <property type="protein sequence ID" value="XBW07819.1"/>
    <property type="molecule type" value="Genomic_DNA"/>
</dbReference>
<organism evidence="2">
    <name type="scientific">Scrofimicrobium appendicitidis</name>
    <dbReference type="NCBI Taxonomy" id="3079930"/>
    <lineage>
        <taxon>Bacteria</taxon>
        <taxon>Bacillati</taxon>
        <taxon>Actinomycetota</taxon>
        <taxon>Actinomycetes</taxon>
        <taxon>Actinomycetales</taxon>
        <taxon>Actinomycetaceae</taxon>
        <taxon>Scrofimicrobium</taxon>
    </lineage>
</organism>
<reference evidence="2" key="1">
    <citation type="submission" date="2023-11" db="EMBL/GenBank/DDBJ databases">
        <title>Scrofimicrobium hongkongense sp. nov., isolated from a patient with peritonitis.</title>
        <authorList>
            <person name="Lao H.Y."/>
            <person name="Wong A.Y.P."/>
            <person name="Ng T.L."/>
            <person name="Wong R.Y.L."/>
            <person name="Yau M.C.Y."/>
            <person name="Lam J.Y.W."/>
            <person name="Siu G.K.H."/>
        </authorList>
    </citation>
    <scope>NUCLEOTIDE SEQUENCE</scope>
    <source>
        <strain evidence="2">R131</strain>
    </source>
</reference>
<dbReference type="Pfam" id="PF12146">
    <property type="entry name" value="Hydrolase_4"/>
    <property type="match status" value="1"/>
</dbReference>
<feature type="domain" description="Serine aminopeptidase S33" evidence="1">
    <location>
        <begin position="69"/>
        <end position="202"/>
    </location>
</feature>
<accession>A0AAU7V752</accession>
<evidence type="ECO:0000313" key="2">
    <source>
        <dbReference type="EMBL" id="XBW07819.1"/>
    </source>
</evidence>
<dbReference type="AlphaFoldDB" id="A0AAU7V752"/>
<protein>
    <submittedName>
        <fullName evidence="2">Alpha/beta hydrolase</fullName>
    </submittedName>
</protein>
<dbReference type="KEGG" id="sapp:SAC06_09265"/>
<name>A0AAU7V752_9ACTO</name>
<proteinExistence type="predicted"/>
<dbReference type="InterPro" id="IPR022742">
    <property type="entry name" value="Hydrolase_4"/>
</dbReference>